<dbReference type="EMBL" id="PGCJ01001049">
    <property type="protein sequence ID" value="PLW10715.1"/>
    <property type="molecule type" value="Genomic_DNA"/>
</dbReference>
<dbReference type="OrthoDB" id="3254696at2759"/>
<dbReference type="PANTHER" id="PTHR34605">
    <property type="entry name" value="PHAGE_INTEGRASE DOMAIN-CONTAINING PROTEIN"/>
    <property type="match status" value="1"/>
</dbReference>
<organism evidence="1 2">
    <name type="scientific">Puccinia coronata f. sp. avenae</name>
    <dbReference type="NCBI Taxonomy" id="200324"/>
    <lineage>
        <taxon>Eukaryota</taxon>
        <taxon>Fungi</taxon>
        <taxon>Dikarya</taxon>
        <taxon>Basidiomycota</taxon>
        <taxon>Pucciniomycotina</taxon>
        <taxon>Pucciniomycetes</taxon>
        <taxon>Pucciniales</taxon>
        <taxon>Pucciniaceae</taxon>
        <taxon>Puccinia</taxon>
    </lineage>
</organism>
<keyword evidence="2" id="KW-1185">Reference proteome</keyword>
<evidence type="ECO:0000313" key="1">
    <source>
        <dbReference type="EMBL" id="PLW10715.1"/>
    </source>
</evidence>
<gene>
    <name evidence="1" type="ORF">PCANC_22562</name>
</gene>
<accession>A0A2N5SBZ7</accession>
<dbReference type="InterPro" id="IPR052925">
    <property type="entry name" value="Phage_Integrase-like_Recomb"/>
</dbReference>
<dbReference type="PANTHER" id="PTHR34605:SF3">
    <property type="entry name" value="P CELL-TYPE AGGLUTINATION PROTEIN MAP4-LIKE-RELATED"/>
    <property type="match status" value="1"/>
</dbReference>
<protein>
    <recommendedName>
        <fullName evidence="3">Tyr recombinase domain-containing protein</fullName>
    </recommendedName>
</protein>
<proteinExistence type="predicted"/>
<evidence type="ECO:0000313" key="2">
    <source>
        <dbReference type="Proteomes" id="UP000235388"/>
    </source>
</evidence>
<evidence type="ECO:0008006" key="3">
    <source>
        <dbReference type="Google" id="ProtNLM"/>
    </source>
</evidence>
<name>A0A2N5SBZ7_9BASI</name>
<dbReference type="Proteomes" id="UP000235388">
    <property type="component" value="Unassembled WGS sequence"/>
</dbReference>
<reference evidence="1 2" key="1">
    <citation type="submission" date="2017-11" db="EMBL/GenBank/DDBJ databases">
        <title>De novo assembly and phasing of dikaryotic genomes from two isolates of Puccinia coronata f. sp. avenae, the causal agent of oat crown rust.</title>
        <authorList>
            <person name="Miller M.E."/>
            <person name="Zhang Y."/>
            <person name="Omidvar V."/>
            <person name="Sperschneider J."/>
            <person name="Schwessinger B."/>
            <person name="Raley C."/>
            <person name="Palmer J.M."/>
            <person name="Garnica D."/>
            <person name="Upadhyaya N."/>
            <person name="Rathjen J."/>
            <person name="Taylor J.M."/>
            <person name="Park R.F."/>
            <person name="Dodds P.N."/>
            <person name="Hirsch C.D."/>
            <person name="Kianian S.F."/>
            <person name="Figueroa M."/>
        </authorList>
    </citation>
    <scope>NUCLEOTIDE SEQUENCE [LARGE SCALE GENOMIC DNA]</scope>
    <source>
        <strain evidence="1">12NC29</strain>
    </source>
</reference>
<dbReference type="AlphaFoldDB" id="A0A2N5SBZ7"/>
<comment type="caution">
    <text evidence="1">The sequence shown here is derived from an EMBL/GenBank/DDBJ whole genome shotgun (WGS) entry which is preliminary data.</text>
</comment>
<dbReference type="STRING" id="200324.A0A2N5SBZ7"/>
<sequence length="247" mass="27711">PPSGYAPASTNDFCHWAGQDADNPTNHDITPQTVQKYLYGLKAWHLYHKEEYPATLEARVAVMLRASAKEDVEAPAKEKKGAITIPHLVYLAKTLAKGLKRKKAILDLVLVLFWGMARLGELTHRERTGHPNTKREVTIQDVLFLQKADGTKRATILLREAKTAKPREVQKLWLKTQGNLLCPIEALKRRKIEVGNPEATLFGYQSKTGQRTNLTRGRLFQHSHGGPSGRDKETRVMAVGMLQAIHP</sequence>
<feature type="non-terminal residue" evidence="1">
    <location>
        <position position="1"/>
    </location>
</feature>